<reference evidence="1" key="1">
    <citation type="submission" date="2022-08" db="EMBL/GenBank/DDBJ databases">
        <title>Genome Sequence of Lecanicillium fungicola.</title>
        <authorList>
            <person name="Buettner E."/>
        </authorList>
    </citation>
    <scope>NUCLEOTIDE SEQUENCE</scope>
    <source>
        <strain evidence="1">Babe33</strain>
    </source>
</reference>
<proteinExistence type="predicted"/>
<accession>A0ACC1MKT4</accession>
<dbReference type="Proteomes" id="UP001143910">
    <property type="component" value="Unassembled WGS sequence"/>
</dbReference>
<name>A0ACC1MKT4_9HYPO</name>
<sequence>MVGAGGIGCELLKNIVLMGFGQIHIVDLDTIDLSNLNRQFLFRHEHIKKSKALVAKEAAERFNPNVKIVAHHANIKDKEFTVGWFRGFTVVFNALDNLEARRHVNKMCLAANVPLIESGTTGFNGQTQVIEKGLTACYDCTPKETPKSFPVCTIRSTPSQPIHCIVWGKSYLLNEIFGASEDQAAFDHSEDAANAKEIEELRRESEALKKIRDAVGTPEFPKMLFDKVFNTDIERLRSVEDMWKSRAAPGALDYNKVLSEAADAATRKDSILTDDQRPWSLQESLVVFNDSLERLSKRALEQSKVKGPSDPEPIITFDKDDIDTLDFVTASANIRSVVFSIECKSRFEVKQMAGNIIPAIATTNAIVAGLCVLESFKVLQGEYNQAKEVFLTPFAPGRLLAPDRPRKPNPECPVCGVSNASVIVDLSRATLSDIVEGYIREQLGLGDREFSLSNDVGILYDYDETDNLPKKLIELGIGNGSFLTIMDDSDDDTLVNIVLDIEEGTLDPAEKPYKAVAEGKPDIPRKPKAAAPLETNGESKTNGTAEPKGLKRSNESGEEQPSKKAKIATSAPEDNDVVLVEEAGGAIVIDD</sequence>
<protein>
    <submittedName>
        <fullName evidence="1">Uncharacterized protein</fullName>
    </submittedName>
</protein>
<dbReference type="EMBL" id="JANJQO010002288">
    <property type="protein sequence ID" value="KAJ2967454.1"/>
    <property type="molecule type" value="Genomic_DNA"/>
</dbReference>
<keyword evidence="2" id="KW-1185">Reference proteome</keyword>
<comment type="caution">
    <text evidence="1">The sequence shown here is derived from an EMBL/GenBank/DDBJ whole genome shotgun (WGS) entry which is preliminary data.</text>
</comment>
<gene>
    <name evidence="1" type="ORF">NQ176_g9652</name>
</gene>
<organism evidence="1 2">
    <name type="scientific">Zarea fungicola</name>
    <dbReference type="NCBI Taxonomy" id="93591"/>
    <lineage>
        <taxon>Eukaryota</taxon>
        <taxon>Fungi</taxon>
        <taxon>Dikarya</taxon>
        <taxon>Ascomycota</taxon>
        <taxon>Pezizomycotina</taxon>
        <taxon>Sordariomycetes</taxon>
        <taxon>Hypocreomycetidae</taxon>
        <taxon>Hypocreales</taxon>
        <taxon>Cordycipitaceae</taxon>
        <taxon>Zarea</taxon>
    </lineage>
</organism>
<evidence type="ECO:0000313" key="1">
    <source>
        <dbReference type="EMBL" id="KAJ2967454.1"/>
    </source>
</evidence>
<evidence type="ECO:0000313" key="2">
    <source>
        <dbReference type="Proteomes" id="UP001143910"/>
    </source>
</evidence>